<evidence type="ECO:0000313" key="19">
    <source>
        <dbReference type="Proteomes" id="UP000016860"/>
    </source>
</evidence>
<dbReference type="InterPro" id="IPR011095">
    <property type="entry name" value="Dala_Dala_lig_C"/>
</dbReference>
<sequence>MDRKNIAIIFGGCSPEYEVSLNSASAVIEHVNNDLYNTILIGITKEGEWLRYFGEADKIRNNTWFEEGCNPVAFSQSRSIHGFYEFSEGSSSITFVDAAFPVLHGKNGEDGTVQGMLKLAGIPFVGCGILSSAMCMDKDIAHRIAQSSGVRVPISISADRTMLLQDIFNMAETLRYPVFVKPARAGSSFGITRANSRPELEKAILYAFEYDSKIVVEENIDGFEIGCAILGSDNLILGEVDEIELQTGFFDYNEKYTLNTSKIHMPARIDKVTSDRIKNTARILYNALCCTGFARVDMFLTPKGEIVFNEVNTIPGFTAHSRYPNMLRGVGLSFASIVDRLIRMAMEK</sequence>
<dbReference type="Pfam" id="PF01820">
    <property type="entry name" value="Dala_Dala_lig_N"/>
    <property type="match status" value="1"/>
</dbReference>
<dbReference type="GO" id="GO:0005524">
    <property type="term" value="F:ATP binding"/>
    <property type="evidence" value="ECO:0007669"/>
    <property type="project" value="UniProtKB-UniRule"/>
</dbReference>
<dbReference type="InterPro" id="IPR011761">
    <property type="entry name" value="ATP-grasp"/>
</dbReference>
<dbReference type="Pfam" id="PF07478">
    <property type="entry name" value="Dala_Dala_lig_C"/>
    <property type="match status" value="1"/>
</dbReference>
<evidence type="ECO:0000256" key="9">
    <source>
        <dbReference type="ARBA" id="ARBA00022984"/>
    </source>
</evidence>
<dbReference type="PANTHER" id="PTHR23132:SF25">
    <property type="entry name" value="D-ALANINE--D-ALANINE LIGASE A"/>
    <property type="match status" value="1"/>
</dbReference>
<feature type="binding site" evidence="14">
    <location>
        <position position="138"/>
    </location>
    <ligand>
        <name>ATP</name>
        <dbReference type="ChEBI" id="CHEBI:30616"/>
    </ligand>
</feature>
<dbReference type="SUPFAM" id="SSF52440">
    <property type="entry name" value="PreATP-grasp domain"/>
    <property type="match status" value="1"/>
</dbReference>
<evidence type="ECO:0000256" key="2">
    <source>
        <dbReference type="ARBA" id="ARBA00010871"/>
    </source>
</evidence>
<dbReference type="GO" id="GO:0008716">
    <property type="term" value="F:D-alanine-D-alanine ligase activity"/>
    <property type="evidence" value="ECO:0007669"/>
    <property type="project" value="UniProtKB-UniRule"/>
</dbReference>
<dbReference type="InterPro" id="IPR013815">
    <property type="entry name" value="ATP_grasp_subdomain_1"/>
</dbReference>
<evidence type="ECO:0000256" key="7">
    <source>
        <dbReference type="ARBA" id="ARBA00022842"/>
    </source>
</evidence>
<feature type="active site" evidence="13">
    <location>
        <position position="321"/>
    </location>
</feature>
<keyword evidence="3 12" id="KW-0436">Ligase</keyword>
<evidence type="ECO:0000256" key="6">
    <source>
        <dbReference type="ARBA" id="ARBA00022840"/>
    </source>
</evidence>
<evidence type="ECO:0000313" key="18">
    <source>
        <dbReference type="EMBL" id="EPR13374.1"/>
    </source>
</evidence>
<dbReference type="GO" id="GO:0009252">
    <property type="term" value="P:peptidoglycan biosynthetic process"/>
    <property type="evidence" value="ECO:0007669"/>
    <property type="project" value="UniProtKB-UniRule"/>
</dbReference>
<evidence type="ECO:0000256" key="3">
    <source>
        <dbReference type="ARBA" id="ARBA00022598"/>
    </source>
</evidence>
<dbReference type="Gene3D" id="3.40.50.20">
    <property type="match status" value="1"/>
</dbReference>
<keyword evidence="5 14" id="KW-0547">Nucleotide-binding</keyword>
<dbReference type="PROSITE" id="PS00843">
    <property type="entry name" value="DALA_DALA_LIGASE_1"/>
    <property type="match status" value="1"/>
</dbReference>
<evidence type="ECO:0000256" key="11">
    <source>
        <dbReference type="ARBA" id="ARBA00023316"/>
    </source>
</evidence>
<dbReference type="AlphaFoldDB" id="U4R4D7"/>
<dbReference type="RefSeq" id="WP_020814731.1">
    <property type="nucleotide sequence ID" value="NZ_ATAY01000020.1"/>
</dbReference>
<evidence type="ECO:0000256" key="12">
    <source>
        <dbReference type="HAMAP-Rule" id="MF_00047"/>
    </source>
</evidence>
<dbReference type="InterPro" id="IPR011127">
    <property type="entry name" value="Dala_Dala_lig_N"/>
</dbReference>
<evidence type="ECO:0000256" key="13">
    <source>
        <dbReference type="PIRSR" id="PIRSR039102-1"/>
    </source>
</evidence>
<comment type="similarity">
    <text evidence="2 12">Belongs to the D-alanine--D-alanine ligase family.</text>
</comment>
<dbReference type="NCBIfam" id="NF002528">
    <property type="entry name" value="PRK01966.1-4"/>
    <property type="match status" value="1"/>
</dbReference>
<dbReference type="InterPro" id="IPR016185">
    <property type="entry name" value="PreATP-grasp_dom_sf"/>
</dbReference>
<dbReference type="Proteomes" id="UP000016860">
    <property type="component" value="Unassembled WGS sequence"/>
</dbReference>
<comment type="cofactor">
    <cofactor evidence="1">
        <name>Mn(2+)</name>
        <dbReference type="ChEBI" id="CHEBI:29035"/>
    </cofactor>
</comment>
<dbReference type="FunFam" id="3.30.470.20:FF:000008">
    <property type="entry name" value="D-alanine--D-alanine ligase"/>
    <property type="match status" value="1"/>
</dbReference>
<dbReference type="GO" id="GO:0005829">
    <property type="term" value="C:cytosol"/>
    <property type="evidence" value="ECO:0007669"/>
    <property type="project" value="TreeGrafter"/>
</dbReference>
<keyword evidence="4 15" id="KW-0479">Metal-binding</keyword>
<dbReference type="PIRSF" id="PIRSF039102">
    <property type="entry name" value="Ddl/VanB"/>
    <property type="match status" value="1"/>
</dbReference>
<dbReference type="PANTHER" id="PTHR23132">
    <property type="entry name" value="D-ALANINE--D-ALANINE LIGASE"/>
    <property type="match status" value="1"/>
</dbReference>
<comment type="cofactor">
    <cofactor evidence="15">
        <name>Mg(2+)</name>
        <dbReference type="ChEBI" id="CHEBI:18420"/>
    </cofactor>
    <cofactor evidence="15">
        <name>Mn(2+)</name>
        <dbReference type="ChEBI" id="CHEBI:29035"/>
    </cofactor>
    <text evidence="15">Binds 2 magnesium or manganese ions per subunit.</text>
</comment>
<gene>
    <name evidence="18" type="primary">vanB</name>
    <name evidence="12" type="synonym">ddl</name>
    <name evidence="18" type="ORF">L323_05745</name>
</gene>
<accession>U4R4D7</accession>
<evidence type="ECO:0000256" key="4">
    <source>
        <dbReference type="ARBA" id="ARBA00022723"/>
    </source>
</evidence>
<evidence type="ECO:0000256" key="8">
    <source>
        <dbReference type="ARBA" id="ARBA00022960"/>
    </source>
</evidence>
<feature type="active site" evidence="13">
    <location>
        <position position="187"/>
    </location>
</feature>
<evidence type="ECO:0000256" key="14">
    <source>
        <dbReference type="PIRSR" id="PIRSR039102-2"/>
    </source>
</evidence>
<feature type="binding site" evidence="14">
    <location>
        <begin position="309"/>
        <end position="310"/>
    </location>
    <ligand>
        <name>ATP</name>
        <dbReference type="ChEBI" id="CHEBI:30616"/>
    </ligand>
</feature>
<dbReference type="Gene3D" id="3.30.470.20">
    <property type="entry name" value="ATP-grasp fold, B domain"/>
    <property type="match status" value="1"/>
</dbReference>
<feature type="binding site" evidence="15">
    <location>
        <position position="312"/>
    </location>
    <ligand>
        <name>Mg(2+)</name>
        <dbReference type="ChEBI" id="CHEBI:18420"/>
        <label>2</label>
    </ligand>
</feature>
<keyword evidence="6 16" id="KW-0067">ATP-binding</keyword>
<dbReference type="SUPFAM" id="SSF56059">
    <property type="entry name" value="Glutathione synthetase ATP-binding domain-like"/>
    <property type="match status" value="1"/>
</dbReference>
<reference evidence="18 19" key="1">
    <citation type="journal article" date="2013" name="Genome Announc.">
        <title>Draft Genome Sequence of the Cellulolytic Bacterium Clostridium papyrosolvens C7 (ATCC 700395).</title>
        <authorList>
            <person name="Zepeda V."/>
            <person name="Dassa B."/>
            <person name="Borovok I."/>
            <person name="Lamed R."/>
            <person name="Bayer E.A."/>
            <person name="Cate J.H."/>
        </authorList>
    </citation>
    <scope>NUCLEOTIDE SEQUENCE [LARGE SCALE GENOMIC DNA]</scope>
    <source>
        <strain evidence="18 19">C7</strain>
    </source>
</reference>
<feature type="binding site" evidence="14">
    <location>
        <begin position="179"/>
        <end position="181"/>
    </location>
    <ligand>
        <name>ATP</name>
        <dbReference type="ChEBI" id="CHEBI:30616"/>
    </ligand>
</feature>
<comment type="caution">
    <text evidence="18">The sequence shown here is derived from an EMBL/GenBank/DDBJ whole genome shotgun (WGS) entry which is preliminary data.</text>
</comment>
<dbReference type="OrthoDB" id="9813261at2"/>
<proteinExistence type="inferred from homology"/>
<dbReference type="EMBL" id="ATAY01000020">
    <property type="protein sequence ID" value="EPR13374.1"/>
    <property type="molecule type" value="Genomic_DNA"/>
</dbReference>
<feature type="binding site" evidence="15">
    <location>
        <position position="310"/>
    </location>
    <ligand>
        <name>Mg(2+)</name>
        <dbReference type="ChEBI" id="CHEBI:18420"/>
        <label>2</label>
    </ligand>
</feature>
<evidence type="ECO:0000256" key="15">
    <source>
        <dbReference type="PIRSR" id="PIRSR039102-3"/>
    </source>
</evidence>
<dbReference type="NCBIfam" id="NF000091">
    <property type="entry name" value="D_ala_D_ser_VanG"/>
    <property type="match status" value="1"/>
</dbReference>
<keyword evidence="7 15" id="KW-0460">Magnesium</keyword>
<dbReference type="UniPathway" id="UPA00219"/>
<comment type="function">
    <text evidence="12">Cell wall formation.</text>
</comment>
<dbReference type="GO" id="GO:0046872">
    <property type="term" value="F:metal ion binding"/>
    <property type="evidence" value="ECO:0007669"/>
    <property type="project" value="UniProtKB-KW"/>
</dbReference>
<dbReference type="InterPro" id="IPR000291">
    <property type="entry name" value="D-Ala_lig_Van_CS"/>
</dbReference>
<dbReference type="PROSITE" id="PS50975">
    <property type="entry name" value="ATP_GRASP"/>
    <property type="match status" value="1"/>
</dbReference>
<evidence type="ECO:0000256" key="10">
    <source>
        <dbReference type="ARBA" id="ARBA00023211"/>
    </source>
</evidence>
<feature type="binding site" evidence="14">
    <location>
        <begin position="217"/>
        <end position="224"/>
    </location>
    <ligand>
        <name>ATP</name>
        <dbReference type="ChEBI" id="CHEBI:30616"/>
    </ligand>
</feature>
<evidence type="ECO:0000256" key="16">
    <source>
        <dbReference type="PROSITE-ProRule" id="PRU00409"/>
    </source>
</evidence>
<feature type="binding site" evidence="14">
    <location>
        <begin position="187"/>
        <end position="188"/>
    </location>
    <ligand>
        <name>ATP</name>
        <dbReference type="ChEBI" id="CHEBI:30616"/>
    </ligand>
</feature>
<protein>
    <recommendedName>
        <fullName evidence="12">D-alanine--D-alanine ligase</fullName>
        <ecNumber evidence="12">6.3.2.4</ecNumber>
    </recommendedName>
    <alternativeName>
        <fullName evidence="12">D-Ala-D-Ala ligase</fullName>
    </alternativeName>
    <alternativeName>
        <fullName evidence="12">D-alanylalanine synthetase</fullName>
    </alternativeName>
</protein>
<keyword evidence="10 15" id="KW-0464">Manganese</keyword>
<feature type="binding site" evidence="15">
    <location>
        <position position="310"/>
    </location>
    <ligand>
        <name>Mg(2+)</name>
        <dbReference type="ChEBI" id="CHEBI:18420"/>
        <label>1</label>
    </ligand>
</feature>
<feature type="active site" evidence="13">
    <location>
        <position position="16"/>
    </location>
</feature>
<keyword evidence="9 12" id="KW-0573">Peptidoglycan synthesis</keyword>
<feature type="binding site" evidence="15">
    <location>
        <position position="297"/>
    </location>
    <ligand>
        <name>Mg(2+)</name>
        <dbReference type="ChEBI" id="CHEBI:18420"/>
        <label>1</label>
    </ligand>
</feature>
<comment type="pathway">
    <text evidence="12">Cell wall biogenesis; peptidoglycan biosynthesis.</text>
</comment>
<comment type="catalytic activity">
    <reaction evidence="12">
        <text>2 D-alanine + ATP = D-alanyl-D-alanine + ADP + phosphate + H(+)</text>
        <dbReference type="Rhea" id="RHEA:11224"/>
        <dbReference type="ChEBI" id="CHEBI:15378"/>
        <dbReference type="ChEBI" id="CHEBI:30616"/>
        <dbReference type="ChEBI" id="CHEBI:43474"/>
        <dbReference type="ChEBI" id="CHEBI:57416"/>
        <dbReference type="ChEBI" id="CHEBI:57822"/>
        <dbReference type="ChEBI" id="CHEBI:456216"/>
        <dbReference type="EC" id="6.3.2.4"/>
    </reaction>
</comment>
<dbReference type="GO" id="GO:0071555">
    <property type="term" value="P:cell wall organization"/>
    <property type="evidence" value="ECO:0007669"/>
    <property type="project" value="UniProtKB-KW"/>
</dbReference>
<dbReference type="PROSITE" id="PS00844">
    <property type="entry name" value="DALA_DALA_LIGASE_2"/>
    <property type="match status" value="1"/>
</dbReference>
<evidence type="ECO:0000256" key="1">
    <source>
        <dbReference type="ARBA" id="ARBA00001936"/>
    </source>
</evidence>
<keyword evidence="11 12" id="KW-0961">Cell wall biogenesis/degradation</keyword>
<dbReference type="GO" id="GO:0008360">
    <property type="term" value="P:regulation of cell shape"/>
    <property type="evidence" value="ECO:0007669"/>
    <property type="project" value="UniProtKB-KW"/>
</dbReference>
<dbReference type="HAMAP" id="MF_00047">
    <property type="entry name" value="Dala_Dala_lig"/>
    <property type="match status" value="1"/>
</dbReference>
<dbReference type="InterPro" id="IPR005905">
    <property type="entry name" value="D_ala_D_ala"/>
</dbReference>
<keyword evidence="12" id="KW-0963">Cytoplasm</keyword>
<dbReference type="STRING" id="1330534.L323_05745"/>
<organism evidence="18 19">
    <name type="scientific">Ruminiclostridium papyrosolvens C7</name>
    <dbReference type="NCBI Taxonomy" id="1330534"/>
    <lineage>
        <taxon>Bacteria</taxon>
        <taxon>Bacillati</taxon>
        <taxon>Bacillota</taxon>
        <taxon>Clostridia</taxon>
        <taxon>Eubacteriales</taxon>
        <taxon>Oscillospiraceae</taxon>
        <taxon>Ruminiclostridium</taxon>
    </lineage>
</organism>
<feature type="domain" description="ATP-grasp" evidence="17">
    <location>
        <begin position="142"/>
        <end position="343"/>
    </location>
</feature>
<dbReference type="Gene3D" id="3.30.1490.20">
    <property type="entry name" value="ATP-grasp fold, A domain"/>
    <property type="match status" value="1"/>
</dbReference>
<dbReference type="NCBIfam" id="TIGR01205">
    <property type="entry name" value="D_ala_D_alaTIGR"/>
    <property type="match status" value="1"/>
</dbReference>
<dbReference type="PATRIC" id="fig|1330534.3.peg.1146"/>
<name>U4R4D7_9FIRM</name>
<comment type="subcellular location">
    <subcellularLocation>
        <location evidence="12">Cytoplasm</location>
    </subcellularLocation>
</comment>
<evidence type="ECO:0000256" key="5">
    <source>
        <dbReference type="ARBA" id="ARBA00022741"/>
    </source>
</evidence>
<evidence type="ECO:0000259" key="17">
    <source>
        <dbReference type="PROSITE" id="PS50975"/>
    </source>
</evidence>
<keyword evidence="8 12" id="KW-0133">Cell shape</keyword>
<dbReference type="EC" id="6.3.2.4" evidence="12"/>